<organism evidence="1 2">
    <name type="scientific">Populus alba x Populus x berolinensis</name>
    <dbReference type="NCBI Taxonomy" id="444605"/>
    <lineage>
        <taxon>Eukaryota</taxon>
        <taxon>Viridiplantae</taxon>
        <taxon>Streptophyta</taxon>
        <taxon>Embryophyta</taxon>
        <taxon>Tracheophyta</taxon>
        <taxon>Spermatophyta</taxon>
        <taxon>Magnoliopsida</taxon>
        <taxon>eudicotyledons</taxon>
        <taxon>Gunneridae</taxon>
        <taxon>Pentapetalae</taxon>
        <taxon>rosids</taxon>
        <taxon>fabids</taxon>
        <taxon>Malpighiales</taxon>
        <taxon>Salicaceae</taxon>
        <taxon>Saliceae</taxon>
        <taxon>Populus</taxon>
    </lineage>
</organism>
<sequence length="149" mass="16981">MSTRSSKLALEEVGPTAPWLEAKVRGKGLIWFPILMREMTGVIPLYPNQHASLTWSNSQLVESEQVLKPVLGKTPNLTKAVDQASHERYQRMPGDEDPGRRFNSSNTRNVSALYRALLGRPWIHNNYVVPSTFQQCFKYKTYGDQKMVT</sequence>
<name>A0AAD6LFF6_9ROSI</name>
<accession>A0AAD6LFF6</accession>
<proteinExistence type="predicted"/>
<keyword evidence="2" id="KW-1185">Reference proteome</keyword>
<dbReference type="Proteomes" id="UP001164929">
    <property type="component" value="Chromosome 17"/>
</dbReference>
<dbReference type="AlphaFoldDB" id="A0AAD6LFF6"/>
<comment type="caution">
    <text evidence="1">The sequence shown here is derived from an EMBL/GenBank/DDBJ whole genome shotgun (WGS) entry which is preliminary data.</text>
</comment>
<reference evidence="1" key="1">
    <citation type="journal article" date="2023" name="Mol. Ecol. Resour.">
        <title>Chromosome-level genome assembly of a triploid poplar Populus alba 'Berolinensis'.</title>
        <authorList>
            <person name="Chen S."/>
            <person name="Yu Y."/>
            <person name="Wang X."/>
            <person name="Wang S."/>
            <person name="Zhang T."/>
            <person name="Zhou Y."/>
            <person name="He R."/>
            <person name="Meng N."/>
            <person name="Wang Y."/>
            <person name="Liu W."/>
            <person name="Liu Z."/>
            <person name="Liu J."/>
            <person name="Guo Q."/>
            <person name="Huang H."/>
            <person name="Sederoff R.R."/>
            <person name="Wang G."/>
            <person name="Qu G."/>
            <person name="Chen S."/>
        </authorList>
    </citation>
    <scope>NUCLEOTIDE SEQUENCE</scope>
    <source>
        <strain evidence="1">SC-2020</strain>
    </source>
</reference>
<dbReference type="EMBL" id="JAQIZT010000017">
    <property type="protein sequence ID" value="KAJ6959618.1"/>
    <property type="molecule type" value="Genomic_DNA"/>
</dbReference>
<protein>
    <submittedName>
        <fullName evidence="1">Uncharacterized protein</fullName>
    </submittedName>
</protein>
<evidence type="ECO:0000313" key="2">
    <source>
        <dbReference type="Proteomes" id="UP001164929"/>
    </source>
</evidence>
<gene>
    <name evidence="1" type="ORF">NC653_037850</name>
</gene>
<evidence type="ECO:0000313" key="1">
    <source>
        <dbReference type="EMBL" id="KAJ6959618.1"/>
    </source>
</evidence>